<dbReference type="PANTHER" id="PTHR12354:SF1">
    <property type="entry name" value="INTERFERON-RELATED DEVELOPMENTAL REGULATOR 1"/>
    <property type="match status" value="1"/>
</dbReference>
<evidence type="ECO:0000259" key="3">
    <source>
        <dbReference type="Pfam" id="PF05004"/>
    </source>
</evidence>
<sequence>MHDLRRQALLESKKTVSKKAQSKQSTPAGSKHASPTGSRSASRARNGNLSDDDGNFSDTTQWSINSIDELIAFDDDEDGRTQEQWVDALNQRIDLICDRKRSSAHGREETLRGFIFDATRHYAKDVLQPKADELAKYLLKSVKSGVTEREVTYALKAVALLIITVPSETVFDAVYAPIRAVVTDAQHPTAKIAGINALGIATIYGGAARDTTEEVMDLFLEIVASDGEFVGEPDNADVVAAAIEEWGFLAAQLDDLSELTETAVDTFVDQLDSNSSHVQIAAGENIALLYEKGVREADDDESGEQVPGEEGPGTVEKYTIYRQKPLLVAKIDELSRASSKRVSKKDRKALHQIFADLSVTLEKPTRGPRYSKAQDEDGNEYGSRMKIFVKGNRRMIIDEWWKLHVLNGLKRLLQGGFLVHHELNEVVYESLQVDVEEDDD</sequence>
<feature type="compositionally biased region" description="Basic and acidic residues" evidence="2">
    <location>
        <begin position="1"/>
        <end position="14"/>
    </location>
</feature>
<comment type="similarity">
    <text evidence="1">Belongs to the IFRD family.</text>
</comment>
<evidence type="ECO:0000313" key="5">
    <source>
        <dbReference type="Proteomes" id="UP000799441"/>
    </source>
</evidence>
<feature type="compositionally biased region" description="Polar residues" evidence="2">
    <location>
        <begin position="22"/>
        <end position="49"/>
    </location>
</feature>
<dbReference type="Pfam" id="PF05004">
    <property type="entry name" value="IFRD"/>
    <property type="match status" value="1"/>
</dbReference>
<proteinExistence type="inferred from homology"/>
<dbReference type="Proteomes" id="UP000799441">
    <property type="component" value="Unassembled WGS sequence"/>
</dbReference>
<feature type="region of interest" description="Disordered" evidence="2">
    <location>
        <begin position="1"/>
        <end position="57"/>
    </location>
</feature>
<evidence type="ECO:0000256" key="2">
    <source>
        <dbReference type="SAM" id="MobiDB-lite"/>
    </source>
</evidence>
<dbReference type="InterPro" id="IPR016024">
    <property type="entry name" value="ARM-type_fold"/>
</dbReference>
<gene>
    <name evidence="4" type="ORF">K431DRAFT_308647</name>
</gene>
<name>A0A9P4UUY7_9PEZI</name>
<dbReference type="Gene3D" id="1.25.10.10">
    <property type="entry name" value="Leucine-rich Repeat Variant"/>
    <property type="match status" value="1"/>
</dbReference>
<dbReference type="SUPFAM" id="SSF48371">
    <property type="entry name" value="ARM repeat"/>
    <property type="match status" value="1"/>
</dbReference>
<dbReference type="InterPro" id="IPR011989">
    <property type="entry name" value="ARM-like"/>
</dbReference>
<feature type="domain" description="Interferon-related developmental regulator N-terminal" evidence="3">
    <location>
        <begin position="69"/>
        <end position="362"/>
    </location>
</feature>
<dbReference type="PANTHER" id="PTHR12354">
    <property type="entry name" value="INTERFERON-RELATED DEVELOPMENTAL REGULATOR"/>
    <property type="match status" value="1"/>
</dbReference>
<protein>
    <recommendedName>
        <fullName evidence="3">Interferon-related developmental regulator N-terminal domain-containing protein</fullName>
    </recommendedName>
</protein>
<dbReference type="OrthoDB" id="18978at2759"/>
<evidence type="ECO:0000313" key="4">
    <source>
        <dbReference type="EMBL" id="KAF2726223.1"/>
    </source>
</evidence>
<keyword evidence="5" id="KW-1185">Reference proteome</keyword>
<reference evidence="4" key="1">
    <citation type="journal article" date="2020" name="Stud. Mycol.">
        <title>101 Dothideomycetes genomes: a test case for predicting lifestyles and emergence of pathogens.</title>
        <authorList>
            <person name="Haridas S."/>
            <person name="Albert R."/>
            <person name="Binder M."/>
            <person name="Bloem J."/>
            <person name="Labutti K."/>
            <person name="Salamov A."/>
            <person name="Andreopoulos B."/>
            <person name="Baker S."/>
            <person name="Barry K."/>
            <person name="Bills G."/>
            <person name="Bluhm B."/>
            <person name="Cannon C."/>
            <person name="Castanera R."/>
            <person name="Culley D."/>
            <person name="Daum C."/>
            <person name="Ezra D."/>
            <person name="Gonzalez J."/>
            <person name="Henrissat B."/>
            <person name="Kuo A."/>
            <person name="Liang C."/>
            <person name="Lipzen A."/>
            <person name="Lutzoni F."/>
            <person name="Magnuson J."/>
            <person name="Mondo S."/>
            <person name="Nolan M."/>
            <person name="Ohm R."/>
            <person name="Pangilinan J."/>
            <person name="Park H.-J."/>
            <person name="Ramirez L."/>
            <person name="Alfaro M."/>
            <person name="Sun H."/>
            <person name="Tritt A."/>
            <person name="Yoshinaga Y."/>
            <person name="Zwiers L.-H."/>
            <person name="Turgeon B."/>
            <person name="Goodwin S."/>
            <person name="Spatafora J."/>
            <person name="Crous P."/>
            <person name="Grigoriev I."/>
        </authorList>
    </citation>
    <scope>NUCLEOTIDE SEQUENCE</scope>
    <source>
        <strain evidence="4">CBS 116435</strain>
    </source>
</reference>
<organism evidence="4 5">
    <name type="scientific">Polychaeton citri CBS 116435</name>
    <dbReference type="NCBI Taxonomy" id="1314669"/>
    <lineage>
        <taxon>Eukaryota</taxon>
        <taxon>Fungi</taxon>
        <taxon>Dikarya</taxon>
        <taxon>Ascomycota</taxon>
        <taxon>Pezizomycotina</taxon>
        <taxon>Dothideomycetes</taxon>
        <taxon>Dothideomycetidae</taxon>
        <taxon>Capnodiales</taxon>
        <taxon>Capnodiaceae</taxon>
        <taxon>Polychaeton</taxon>
    </lineage>
</organism>
<accession>A0A9P4UUY7</accession>
<dbReference type="AlphaFoldDB" id="A0A9P4UUY7"/>
<evidence type="ECO:0000256" key="1">
    <source>
        <dbReference type="ARBA" id="ARBA00008828"/>
    </source>
</evidence>
<dbReference type="EMBL" id="MU003765">
    <property type="protein sequence ID" value="KAF2726223.1"/>
    <property type="molecule type" value="Genomic_DNA"/>
</dbReference>
<dbReference type="InterPro" id="IPR007701">
    <property type="entry name" value="Interferon-rel_develop_reg_N"/>
</dbReference>
<comment type="caution">
    <text evidence="4">The sequence shown here is derived from an EMBL/GenBank/DDBJ whole genome shotgun (WGS) entry which is preliminary data.</text>
</comment>
<dbReference type="InterPro" id="IPR039777">
    <property type="entry name" value="IFRD"/>
</dbReference>